<feature type="compositionally biased region" description="Basic and acidic residues" evidence="1">
    <location>
        <begin position="475"/>
        <end position="500"/>
    </location>
</feature>
<feature type="region of interest" description="Disordered" evidence="1">
    <location>
        <begin position="535"/>
        <end position="559"/>
    </location>
</feature>
<gene>
    <name evidence="2" type="ORF">ACRB68_12580</name>
</gene>
<dbReference type="EMBL" id="WEGH01000001">
    <property type="protein sequence ID" value="MQY03216.1"/>
    <property type="molecule type" value="Genomic_DNA"/>
</dbReference>
<comment type="caution">
    <text evidence="2">The sequence shown here is derived from an EMBL/GenBank/DDBJ whole genome shotgun (WGS) entry which is preliminary data.</text>
</comment>
<protein>
    <submittedName>
        <fullName evidence="2">Uncharacterized protein</fullName>
    </submittedName>
</protein>
<sequence>MTGEDDPWLTFVDNLIPAKTAGTYKITVEHKLEQSKKSAGKLADSKDYFRTRTQHFEVVGARFTLGPQEVHGAYPPPGTTGAYGDLLPHVALERRVLPWERRLDIHSRISDKFSAKDCEVTPWMALLVFAEGDLRNDPQALGCTDTCTVEQFMKLNGLKLTCSAEEAKTTVATVSLPASRLRTLAPRVEELRFLAHVRSPLNDSGWESGSEAAGAGPKGQELRRDQEYAFVMANRLPRAGEGRAGRYVAHLVSLEGHEKLLAGIGEDTGKCPPPGDKPVHLVSLYSWSFTSVPDSKPSFEGVVEGLLALPAGGDAASLLLQGPPVDTAPMPQDVPGVPAAVKNQVVQHVRRRLAQGYVPLMHYDDTHDRAPRTEVTWYRGPLIPYAEEGQARQGKSFECETNALDYRRRSDELDMVGYAAAWTLGRGLALADEEFATAVAGYLDACRAECAQFAQSREVIDPAAFFSAPAPAGPEHGHADDTGHLGRRRADDDPGDDRGAGRPGGATAEAMPHRAWFQEKLTADPDWSAGIQKAMRVSGASPSASSDTGPEPISFSQPRTGTLRSAMADPAAWWYASGAEEQPLSCDEEREAIGRWLDRLRRLEMVPYDYLVPHPRMLPEESLRFFHVDGAWLEALTDGALSIGTCSAIDSRLIVRLRGWYDRSRAGCPAAVCGLLIRSTLAAAWPTVQITVEDPGGSHVPDASCEHDHRTAQDESVPAWPYRTTRADNVLMVLFDRLPSTLTITEPFHGLHMGITSLGKVKVRRLLGKSDDSGDAHGKGADGIGNAPEKSDRGEEVKVSFRRADDACPTYGVIDIDALAAALRSELGEGFGPAGLALQMVRAPYRARVARPQDRPPQGRS</sequence>
<name>A0A7K0BQB8_9ACTN</name>
<evidence type="ECO:0000313" key="3">
    <source>
        <dbReference type="Proteomes" id="UP000487268"/>
    </source>
</evidence>
<dbReference type="AlphaFoldDB" id="A0A7K0BQB8"/>
<feature type="compositionally biased region" description="Basic and acidic residues" evidence="1">
    <location>
        <begin position="769"/>
        <end position="780"/>
    </location>
</feature>
<organism evidence="2 3">
    <name type="scientific">Actinomadura macrotermitis</name>
    <dbReference type="NCBI Taxonomy" id="2585200"/>
    <lineage>
        <taxon>Bacteria</taxon>
        <taxon>Bacillati</taxon>
        <taxon>Actinomycetota</taxon>
        <taxon>Actinomycetes</taxon>
        <taxon>Streptosporangiales</taxon>
        <taxon>Thermomonosporaceae</taxon>
        <taxon>Actinomadura</taxon>
    </lineage>
</organism>
<feature type="compositionally biased region" description="Basic and acidic residues" evidence="1">
    <location>
        <begin position="789"/>
        <end position="798"/>
    </location>
</feature>
<feature type="compositionally biased region" description="Polar residues" evidence="1">
    <location>
        <begin position="540"/>
        <end position="559"/>
    </location>
</feature>
<dbReference type="RefSeq" id="WP_153531201.1">
    <property type="nucleotide sequence ID" value="NZ_WEGH01000001.1"/>
</dbReference>
<keyword evidence="3" id="KW-1185">Reference proteome</keyword>
<evidence type="ECO:0000313" key="2">
    <source>
        <dbReference type="EMBL" id="MQY03216.1"/>
    </source>
</evidence>
<feature type="region of interest" description="Disordered" evidence="1">
    <location>
        <begin position="466"/>
        <end position="512"/>
    </location>
</feature>
<proteinExistence type="predicted"/>
<feature type="region of interest" description="Disordered" evidence="1">
    <location>
        <begin position="769"/>
        <end position="798"/>
    </location>
</feature>
<dbReference type="Proteomes" id="UP000487268">
    <property type="component" value="Unassembled WGS sequence"/>
</dbReference>
<reference evidence="2 3" key="1">
    <citation type="submission" date="2019-10" db="EMBL/GenBank/DDBJ databases">
        <title>Actinomadura rubteroloni sp. nov. and Actinomadura macrotermitis sp. nov., isolated from the gut of fungus growing-termite Macrotermes natalensis.</title>
        <authorList>
            <person name="Benndorf R."/>
            <person name="Martin K."/>
            <person name="Kuefner M."/>
            <person name="De Beer W."/>
            <person name="Kaster A.-K."/>
            <person name="Vollmers J."/>
            <person name="Poulsen M."/>
            <person name="Beemelmanns C."/>
        </authorList>
    </citation>
    <scope>NUCLEOTIDE SEQUENCE [LARGE SCALE GENOMIC DNA]</scope>
    <source>
        <strain evidence="2 3">RB68</strain>
    </source>
</reference>
<dbReference type="OrthoDB" id="4846903at2"/>
<accession>A0A7K0BQB8</accession>
<evidence type="ECO:0000256" key="1">
    <source>
        <dbReference type="SAM" id="MobiDB-lite"/>
    </source>
</evidence>